<accession>A0A6G4UCH8</accession>
<proteinExistence type="predicted"/>
<dbReference type="AlphaFoldDB" id="A0A6G4UCH8"/>
<name>A0A6G4UCH8_9ACTN</name>
<evidence type="ECO:0000313" key="3">
    <source>
        <dbReference type="Proteomes" id="UP000481583"/>
    </source>
</evidence>
<keyword evidence="1" id="KW-0472">Membrane</keyword>
<organism evidence="2 3">
    <name type="scientific">Streptomyces coryli</name>
    <dbReference type="NCBI Taxonomy" id="1128680"/>
    <lineage>
        <taxon>Bacteria</taxon>
        <taxon>Bacillati</taxon>
        <taxon>Actinomycetota</taxon>
        <taxon>Actinomycetes</taxon>
        <taxon>Kitasatosporales</taxon>
        <taxon>Streptomycetaceae</taxon>
        <taxon>Streptomyces</taxon>
    </lineage>
</organism>
<reference evidence="2 3" key="1">
    <citation type="submission" date="2020-02" db="EMBL/GenBank/DDBJ databases">
        <title>Whole-genome analyses of novel actinobacteria.</title>
        <authorList>
            <person name="Sahin N."/>
        </authorList>
    </citation>
    <scope>NUCLEOTIDE SEQUENCE [LARGE SCALE GENOMIC DNA]</scope>
    <source>
        <strain evidence="2 3">A7024</strain>
    </source>
</reference>
<keyword evidence="1" id="KW-0812">Transmembrane</keyword>
<dbReference type="RefSeq" id="WP_165244341.1">
    <property type="nucleotide sequence ID" value="NZ_JAAKZV010000294.1"/>
</dbReference>
<comment type="caution">
    <text evidence="2">The sequence shown here is derived from an EMBL/GenBank/DDBJ whole genome shotgun (WGS) entry which is preliminary data.</text>
</comment>
<evidence type="ECO:0000313" key="2">
    <source>
        <dbReference type="EMBL" id="NGN69420.1"/>
    </source>
</evidence>
<sequence length="375" mass="40051">MSAEEELTSERGRAPRWWRGRVQQFVAVAVAGALVGAAAMAWQQQAGPFADEGEGRLCWGALGPADLAPLLREPEGIESADVPVLSDDTGYDGPTGSCHLTGRDGMDGGGWAMTVRVHRLDNRFGSGGRWADEFLAGRLTPLGGDLSGMASDGRAWLALPEGCPGPAVGDKTQGPTVVDIADSLTPDEDQPDRRRRDALARMLVKVTNKVTADLGCSGRIADPVPHLAANPRYDSHERPDALCGIKGLALPGNRKPESYPIRTSGTWPVRTCDRDPLLGSPSMRLMTVEDPRLVEMFYGPEYVGAPVESGSRAGYGGIGPNQAWFRAKCESGRVLFLVRSNGSGHRAGDVRALFPKYAEAEADRLGCGPLRLKLP</sequence>
<dbReference type="Proteomes" id="UP000481583">
    <property type="component" value="Unassembled WGS sequence"/>
</dbReference>
<gene>
    <name evidence="2" type="ORF">G5C51_36725</name>
</gene>
<protein>
    <submittedName>
        <fullName evidence="2">Uncharacterized protein</fullName>
    </submittedName>
</protein>
<keyword evidence="3" id="KW-1185">Reference proteome</keyword>
<feature type="transmembrane region" description="Helical" evidence="1">
    <location>
        <begin position="21"/>
        <end position="42"/>
    </location>
</feature>
<dbReference type="EMBL" id="JAAKZV010000294">
    <property type="protein sequence ID" value="NGN69420.1"/>
    <property type="molecule type" value="Genomic_DNA"/>
</dbReference>
<keyword evidence="1" id="KW-1133">Transmembrane helix</keyword>
<evidence type="ECO:0000256" key="1">
    <source>
        <dbReference type="SAM" id="Phobius"/>
    </source>
</evidence>